<feature type="region of interest" description="Disordered" evidence="2">
    <location>
        <begin position="1"/>
        <end position="34"/>
    </location>
</feature>
<dbReference type="InterPro" id="IPR013783">
    <property type="entry name" value="Ig-like_fold"/>
</dbReference>
<feature type="compositionally biased region" description="Basic residues" evidence="2">
    <location>
        <begin position="1"/>
        <end position="12"/>
    </location>
</feature>
<proteinExistence type="inferred from homology"/>
<reference evidence="4 5" key="1">
    <citation type="submission" date="2024-01" db="EMBL/GenBank/DDBJ databases">
        <authorList>
            <person name="Alioto T."/>
            <person name="Alioto T."/>
            <person name="Gomez Garrido J."/>
        </authorList>
    </citation>
    <scope>NUCLEOTIDE SEQUENCE [LARGE SCALE GENOMIC DNA]</scope>
</reference>
<comment type="caution">
    <text evidence="4">The sequence shown here is derived from an EMBL/GenBank/DDBJ whole genome shotgun (WGS) entry which is preliminary data.</text>
</comment>
<keyword evidence="5" id="KW-1185">Reference proteome</keyword>
<dbReference type="EMBL" id="CAWUFR010002317">
    <property type="protein sequence ID" value="CAK6984852.1"/>
    <property type="molecule type" value="Genomic_DNA"/>
</dbReference>
<dbReference type="AlphaFoldDB" id="A0AAV1QKH7"/>
<feature type="domain" description="Transglutaminase N-terminal" evidence="3">
    <location>
        <begin position="56"/>
        <end position="110"/>
    </location>
</feature>
<accession>A0AAV1QKH7</accession>
<dbReference type="Gene3D" id="2.60.40.10">
    <property type="entry name" value="Immunoglobulins"/>
    <property type="match status" value="1"/>
</dbReference>
<dbReference type="GO" id="GO:0016301">
    <property type="term" value="F:kinase activity"/>
    <property type="evidence" value="ECO:0007669"/>
    <property type="project" value="UniProtKB-KW"/>
</dbReference>
<dbReference type="Pfam" id="PF00868">
    <property type="entry name" value="Transglut_N"/>
    <property type="match status" value="1"/>
</dbReference>
<dbReference type="SUPFAM" id="SSF81296">
    <property type="entry name" value="E set domains"/>
    <property type="match status" value="1"/>
</dbReference>
<protein>
    <submittedName>
        <fullName evidence="4">Divergent protein kinase domain 1C</fullName>
    </submittedName>
</protein>
<name>A0AAV1QKH7_SCOSC</name>
<dbReference type="InterPro" id="IPR001102">
    <property type="entry name" value="Transglutaminase_N"/>
</dbReference>
<keyword evidence="4" id="KW-0808">Transferase</keyword>
<evidence type="ECO:0000313" key="4">
    <source>
        <dbReference type="EMBL" id="CAK6984852.1"/>
    </source>
</evidence>
<evidence type="ECO:0000256" key="2">
    <source>
        <dbReference type="SAM" id="MobiDB-lite"/>
    </source>
</evidence>
<dbReference type="InterPro" id="IPR014756">
    <property type="entry name" value="Ig_E-set"/>
</dbReference>
<dbReference type="GO" id="GO:0007399">
    <property type="term" value="P:nervous system development"/>
    <property type="evidence" value="ECO:0007669"/>
    <property type="project" value="UniProtKB-ARBA"/>
</dbReference>
<keyword evidence="4" id="KW-0418">Kinase</keyword>
<evidence type="ECO:0000313" key="5">
    <source>
        <dbReference type="Proteomes" id="UP001314229"/>
    </source>
</evidence>
<dbReference type="Proteomes" id="UP001314229">
    <property type="component" value="Unassembled WGS sequence"/>
</dbReference>
<organism evidence="4 5">
    <name type="scientific">Scomber scombrus</name>
    <name type="common">Atlantic mackerel</name>
    <name type="synonym">Scomber vernalis</name>
    <dbReference type="NCBI Taxonomy" id="13677"/>
    <lineage>
        <taxon>Eukaryota</taxon>
        <taxon>Metazoa</taxon>
        <taxon>Chordata</taxon>
        <taxon>Craniata</taxon>
        <taxon>Vertebrata</taxon>
        <taxon>Euteleostomi</taxon>
        <taxon>Actinopterygii</taxon>
        <taxon>Neopterygii</taxon>
        <taxon>Teleostei</taxon>
        <taxon>Neoteleostei</taxon>
        <taxon>Acanthomorphata</taxon>
        <taxon>Pelagiaria</taxon>
        <taxon>Scombriformes</taxon>
        <taxon>Scombridae</taxon>
        <taxon>Scomber</taxon>
    </lineage>
</organism>
<evidence type="ECO:0000256" key="1">
    <source>
        <dbReference type="ARBA" id="ARBA00005968"/>
    </source>
</evidence>
<gene>
    <name evidence="4" type="ORF">FSCOSCO3_A036224</name>
</gene>
<evidence type="ECO:0000259" key="3">
    <source>
        <dbReference type="Pfam" id="PF00868"/>
    </source>
</evidence>
<sequence length="112" mass="12455">MSQRPKDRKIRGRYNGPVPTSNFSEGDDFFDEPFSASDAAPRSYGPGALAVVDGGIDMCLDTNKANHHTSAYDTPNLVVRRGKEFLIRVTFNRPPTEADDYQLEFLIGESEV</sequence>
<comment type="similarity">
    <text evidence="1">Belongs to the transglutaminase superfamily. Transglutaminase family.</text>
</comment>